<evidence type="ECO:0000256" key="4">
    <source>
        <dbReference type="ARBA" id="ARBA00022519"/>
    </source>
</evidence>
<evidence type="ECO:0000256" key="2">
    <source>
        <dbReference type="ARBA" id="ARBA00022448"/>
    </source>
</evidence>
<evidence type="ECO:0000256" key="6">
    <source>
        <dbReference type="ARBA" id="ARBA00022989"/>
    </source>
</evidence>
<evidence type="ECO:0000256" key="3">
    <source>
        <dbReference type="ARBA" id="ARBA00022475"/>
    </source>
</evidence>
<evidence type="ECO:0000256" key="8">
    <source>
        <dbReference type="RuleBase" id="RU363032"/>
    </source>
</evidence>
<evidence type="ECO:0000256" key="1">
    <source>
        <dbReference type="ARBA" id="ARBA00004429"/>
    </source>
</evidence>
<dbReference type="RefSeq" id="WP_202688413.1">
    <property type="nucleotide sequence ID" value="NZ_JAESVN010000003.1"/>
</dbReference>
<feature type="domain" description="ABC transmembrane type-1" evidence="9">
    <location>
        <begin position="76"/>
        <end position="264"/>
    </location>
</feature>
<name>A0A8K0Y0V1_9RHOB</name>
<dbReference type="Proteomes" id="UP000648908">
    <property type="component" value="Unassembled WGS sequence"/>
</dbReference>
<dbReference type="AlphaFoldDB" id="A0A8K0Y0V1"/>
<dbReference type="PANTHER" id="PTHR43357">
    <property type="entry name" value="INNER MEMBRANE ABC TRANSPORTER PERMEASE PROTEIN YDCV"/>
    <property type="match status" value="1"/>
</dbReference>
<dbReference type="PROSITE" id="PS50928">
    <property type="entry name" value="ABC_TM1"/>
    <property type="match status" value="1"/>
</dbReference>
<evidence type="ECO:0000313" key="10">
    <source>
        <dbReference type="EMBL" id="MBL4917508.1"/>
    </source>
</evidence>
<evidence type="ECO:0000313" key="11">
    <source>
        <dbReference type="Proteomes" id="UP000648908"/>
    </source>
</evidence>
<keyword evidence="11" id="KW-1185">Reference proteome</keyword>
<comment type="similarity">
    <text evidence="8">Belongs to the binding-protein-dependent transport system permease family.</text>
</comment>
<feature type="transmembrane region" description="Helical" evidence="8">
    <location>
        <begin position="111"/>
        <end position="132"/>
    </location>
</feature>
<feature type="transmembrane region" description="Helical" evidence="8">
    <location>
        <begin position="144"/>
        <end position="170"/>
    </location>
</feature>
<dbReference type="Gene3D" id="1.10.3720.10">
    <property type="entry name" value="MetI-like"/>
    <property type="match status" value="1"/>
</dbReference>
<gene>
    <name evidence="10" type="ORF">JL811_09770</name>
</gene>
<comment type="subcellular location">
    <subcellularLocation>
        <location evidence="1">Cell inner membrane</location>
        <topology evidence="1">Multi-pass membrane protein</topology>
    </subcellularLocation>
    <subcellularLocation>
        <location evidence="8">Cell membrane</location>
        <topology evidence="8">Multi-pass membrane protein</topology>
    </subcellularLocation>
</comment>
<keyword evidence="3" id="KW-1003">Cell membrane</keyword>
<keyword evidence="6 8" id="KW-1133">Transmembrane helix</keyword>
<dbReference type="InterPro" id="IPR000515">
    <property type="entry name" value="MetI-like"/>
</dbReference>
<dbReference type="Pfam" id="PF00528">
    <property type="entry name" value="BPD_transp_1"/>
    <property type="match status" value="1"/>
</dbReference>
<keyword evidence="2 8" id="KW-0813">Transport</keyword>
<dbReference type="SUPFAM" id="SSF161098">
    <property type="entry name" value="MetI-like"/>
    <property type="match status" value="1"/>
</dbReference>
<proteinExistence type="inferred from homology"/>
<feature type="transmembrane region" description="Helical" evidence="8">
    <location>
        <begin position="243"/>
        <end position="268"/>
    </location>
</feature>
<dbReference type="GO" id="GO:0005886">
    <property type="term" value="C:plasma membrane"/>
    <property type="evidence" value="ECO:0007669"/>
    <property type="project" value="UniProtKB-SubCell"/>
</dbReference>
<feature type="transmembrane region" description="Helical" evidence="8">
    <location>
        <begin position="76"/>
        <end position="99"/>
    </location>
</feature>
<sequence length="278" mass="30391">MTTPAAFTGALRRLPGHLLPALMIGLCAFAVFGPLGNLLLWAFAEKWFFPARYPTEYGFDFWHRVFRPRAGAWDSLFASVWIALSTVLLSMVLAVPAGYALARLALPLRSVIMLLFLLPQAFPSLPIFVNIARMFYGMGLNGTYFGVVLVHSLPGLVYAVWIATAAFAAVDRSMEEAARNLGAGPLWTFRDITLPQAFPGLVAASIFVFLDSIDEFTGTFFVGTPDISTLPILMFNASMGGNYQIAAITALILLIPSVGFMLVIERFLKADVLSRIGR</sequence>
<accession>A0A8K0Y0V1</accession>
<keyword evidence="5 8" id="KW-0812">Transmembrane</keyword>
<dbReference type="GO" id="GO:0055085">
    <property type="term" value="P:transmembrane transport"/>
    <property type="evidence" value="ECO:0007669"/>
    <property type="project" value="InterPro"/>
</dbReference>
<feature type="transmembrane region" description="Helical" evidence="8">
    <location>
        <begin position="191"/>
        <end position="210"/>
    </location>
</feature>
<dbReference type="CDD" id="cd06261">
    <property type="entry name" value="TM_PBP2"/>
    <property type="match status" value="1"/>
</dbReference>
<dbReference type="InterPro" id="IPR035906">
    <property type="entry name" value="MetI-like_sf"/>
</dbReference>
<evidence type="ECO:0000259" key="9">
    <source>
        <dbReference type="PROSITE" id="PS50928"/>
    </source>
</evidence>
<reference evidence="10" key="1">
    <citation type="submission" date="2021-01" db="EMBL/GenBank/DDBJ databases">
        <title>Tabrizicola alba sp. nov. a motile alkaliphilic bacterium isolated from a soda lake.</title>
        <authorList>
            <person name="Szuroczki S."/>
            <person name="Abbaszade G."/>
            <person name="Schumann P."/>
            <person name="Toth E."/>
        </authorList>
    </citation>
    <scope>NUCLEOTIDE SEQUENCE</scope>
    <source>
        <strain evidence="10">DMG-N-6</strain>
    </source>
</reference>
<evidence type="ECO:0000256" key="5">
    <source>
        <dbReference type="ARBA" id="ARBA00022692"/>
    </source>
</evidence>
<keyword evidence="7 8" id="KW-0472">Membrane</keyword>
<dbReference type="PANTHER" id="PTHR43357:SF4">
    <property type="entry name" value="INNER MEMBRANE ABC TRANSPORTER PERMEASE PROTEIN YDCV"/>
    <property type="match status" value="1"/>
</dbReference>
<feature type="transmembrane region" description="Helical" evidence="8">
    <location>
        <begin position="21"/>
        <end position="44"/>
    </location>
</feature>
<protein>
    <submittedName>
        <fullName evidence="10">ABC transporter permease subunit</fullName>
    </submittedName>
</protein>
<comment type="caution">
    <text evidence="10">The sequence shown here is derived from an EMBL/GenBank/DDBJ whole genome shotgun (WGS) entry which is preliminary data.</text>
</comment>
<organism evidence="10 11">
    <name type="scientific">Szabonella alba</name>
    <dbReference type="NCBI Taxonomy" id="2804194"/>
    <lineage>
        <taxon>Bacteria</taxon>
        <taxon>Pseudomonadati</taxon>
        <taxon>Pseudomonadota</taxon>
        <taxon>Alphaproteobacteria</taxon>
        <taxon>Rhodobacterales</taxon>
        <taxon>Paracoccaceae</taxon>
        <taxon>Szabonella</taxon>
    </lineage>
</organism>
<evidence type="ECO:0000256" key="7">
    <source>
        <dbReference type="ARBA" id="ARBA00023136"/>
    </source>
</evidence>
<dbReference type="EMBL" id="JAESVN010000003">
    <property type="protein sequence ID" value="MBL4917508.1"/>
    <property type="molecule type" value="Genomic_DNA"/>
</dbReference>
<keyword evidence="4" id="KW-0997">Cell inner membrane</keyword>